<name>A0A1V8NRN0_CITBR</name>
<feature type="domain" description="Microcin J25-processing protein McjB C-terminal" evidence="1">
    <location>
        <begin position="149"/>
        <end position="210"/>
    </location>
</feature>
<evidence type="ECO:0000259" key="1">
    <source>
        <dbReference type="Pfam" id="PF13471"/>
    </source>
</evidence>
<sequence length="215" mass="24920">MKSLAASVFNNDIIVLDLNADEYYITESKEDTQFIDENILFQTLGEFEEYNLIFSNLKDAFKHSSNSYLEERWTPQLTEFSPQGNIIYLFKLIQSSFKLKYISKKLTQNGWDFILNNIPSVINKKLDNERKTLAINICLWLIEKTFYLNSNKTDCITTSVTLQHLLAQEGIHSVIVLGVRTRPFFAHAWLEVDGKIINDKDNLRDLLSVILEVKS</sequence>
<comment type="caution">
    <text evidence="2">The sequence shown here is derived from an EMBL/GenBank/DDBJ whole genome shotgun (WGS) entry which is preliminary data.</text>
</comment>
<gene>
    <name evidence="2" type="ORF">BZK42_26805</name>
</gene>
<evidence type="ECO:0000313" key="3">
    <source>
        <dbReference type="Proteomes" id="UP000192573"/>
    </source>
</evidence>
<dbReference type="AlphaFoldDB" id="A0A1V8NRN0"/>
<protein>
    <recommendedName>
        <fullName evidence="1">Microcin J25-processing protein McjB C-terminal domain-containing protein</fullName>
    </recommendedName>
</protein>
<dbReference type="RefSeq" id="WP_052463779.1">
    <property type="nucleotide sequence ID" value="NZ_CP077406.1"/>
</dbReference>
<dbReference type="NCBIfam" id="NF033537">
    <property type="entry name" value="lasso_biosyn_B2"/>
    <property type="match status" value="1"/>
</dbReference>
<dbReference type="Proteomes" id="UP000192573">
    <property type="component" value="Unassembled WGS sequence"/>
</dbReference>
<dbReference type="Pfam" id="PF13471">
    <property type="entry name" value="Transglut_core3"/>
    <property type="match status" value="1"/>
</dbReference>
<proteinExistence type="predicted"/>
<dbReference type="EMBL" id="NAEW01000035">
    <property type="protein sequence ID" value="OQM39068.1"/>
    <property type="molecule type" value="Genomic_DNA"/>
</dbReference>
<dbReference type="InterPro" id="IPR032708">
    <property type="entry name" value="McjB_C"/>
</dbReference>
<evidence type="ECO:0000313" key="2">
    <source>
        <dbReference type="EMBL" id="OQM39068.1"/>
    </source>
</evidence>
<accession>A0A1V8NRN0</accession>
<organism evidence="2 3">
    <name type="scientific">Citrobacter braakii</name>
    <dbReference type="NCBI Taxonomy" id="57706"/>
    <lineage>
        <taxon>Bacteria</taxon>
        <taxon>Pseudomonadati</taxon>
        <taxon>Pseudomonadota</taxon>
        <taxon>Gammaproteobacteria</taxon>
        <taxon>Enterobacterales</taxon>
        <taxon>Enterobacteriaceae</taxon>
        <taxon>Citrobacter</taxon>
        <taxon>Citrobacter freundii complex</taxon>
    </lineage>
</organism>
<dbReference type="InterPro" id="IPR053521">
    <property type="entry name" value="McjB-like"/>
</dbReference>
<reference evidence="2 3" key="1">
    <citation type="submission" date="2017-03" db="EMBL/GenBank/DDBJ databases">
        <authorList>
            <person name="Afonso C.L."/>
            <person name="Miller P.J."/>
            <person name="Scott M.A."/>
            <person name="Spackman E."/>
            <person name="Goraichik I."/>
            <person name="Dimitrov K.M."/>
            <person name="Suarez D.L."/>
            <person name="Swayne D.E."/>
        </authorList>
    </citation>
    <scope>NUCLEOTIDE SEQUENCE [LARGE SCALE GENOMIC DNA]</scope>
    <source>
        <strain evidence="2 3">ATCC 51113</strain>
    </source>
</reference>